<evidence type="ECO:0000313" key="13">
    <source>
        <dbReference type="Proteomes" id="UP000886886"/>
    </source>
</evidence>
<dbReference type="AlphaFoldDB" id="A0A9D1D3I8"/>
<evidence type="ECO:0000256" key="10">
    <source>
        <dbReference type="ARBA" id="ARBA00047274"/>
    </source>
</evidence>
<dbReference type="Gene3D" id="3.40.50.720">
    <property type="entry name" value="NAD(P)-binding Rossmann-like Domain"/>
    <property type="match status" value="1"/>
</dbReference>
<dbReference type="InterPro" id="IPR002347">
    <property type="entry name" value="SDR_fam"/>
</dbReference>
<accession>A0A9D1D3I8</accession>
<dbReference type="PRINTS" id="PR00080">
    <property type="entry name" value="SDRFAMILY"/>
</dbReference>
<comment type="catalytic activity">
    <reaction evidence="3">
        <text>L-allo-threonine + NADP(+) = aminoacetone + CO2 + NADPH</text>
        <dbReference type="Rhea" id="RHEA:43524"/>
        <dbReference type="ChEBI" id="CHEBI:16526"/>
        <dbReference type="ChEBI" id="CHEBI:57783"/>
        <dbReference type="ChEBI" id="CHEBI:58320"/>
        <dbReference type="ChEBI" id="CHEBI:58349"/>
        <dbReference type="ChEBI" id="CHEBI:58585"/>
        <dbReference type="EC" id="1.1.1.381"/>
    </reaction>
</comment>
<dbReference type="PANTHER" id="PTHR43086:SF3">
    <property type="entry name" value="NADP-DEPENDENT 3-HYDROXY ACID DEHYDROGENASE YDFG"/>
    <property type="match status" value="1"/>
</dbReference>
<dbReference type="SUPFAM" id="SSF51735">
    <property type="entry name" value="NAD(P)-binding Rossmann-fold domains"/>
    <property type="match status" value="1"/>
</dbReference>
<keyword evidence="2" id="KW-0560">Oxidoreductase</keyword>
<gene>
    <name evidence="12" type="ORF">IAB26_15270</name>
</gene>
<evidence type="ECO:0000256" key="3">
    <source>
        <dbReference type="ARBA" id="ARBA00043812"/>
    </source>
</evidence>
<evidence type="ECO:0000256" key="2">
    <source>
        <dbReference type="ARBA" id="ARBA00023002"/>
    </source>
</evidence>
<comment type="catalytic activity">
    <reaction evidence="10">
        <text>3-hydroxypropanoate + NADP(+) = 3-oxopropanoate + NADPH + H(+)</text>
        <dbReference type="Rhea" id="RHEA:26438"/>
        <dbReference type="ChEBI" id="CHEBI:15378"/>
        <dbReference type="ChEBI" id="CHEBI:16510"/>
        <dbReference type="ChEBI" id="CHEBI:33190"/>
        <dbReference type="ChEBI" id="CHEBI:57783"/>
        <dbReference type="ChEBI" id="CHEBI:58349"/>
        <dbReference type="EC" id="1.1.1.298"/>
    </reaction>
</comment>
<dbReference type="PRINTS" id="PR00081">
    <property type="entry name" value="GDHRDH"/>
</dbReference>
<comment type="function">
    <text evidence="9">NADP-dependent dehydrogenase with broad substrate specificity acting on 3-hydroxy acids. Catalyzes the NADP-dependent oxidation of L-allo-threonine to L-2-amino-3-keto-butyrate, which is spontaneously decarboxylated into aminoacetone. Also acts on D-threonine, L-serine, D-serine, D-3-hydroxyisobutyrate, L-3-hydroxyisobutyrate, D-glycerate and L-glycerate. Able to catalyze the reduction of the malonic semialdehyde to 3-hydroxypropionic acid. YdfG is apparently supplementing RutE, the presumed malonic semialdehyde reductase involved in pyrimidine degradation since both are able to detoxify malonic semialdehyde.</text>
</comment>
<evidence type="ECO:0000256" key="5">
    <source>
        <dbReference type="ARBA" id="ARBA00044059"/>
    </source>
</evidence>
<dbReference type="EMBL" id="DVFT01000223">
    <property type="protein sequence ID" value="HIQ97909.1"/>
    <property type="molecule type" value="Genomic_DNA"/>
</dbReference>
<dbReference type="GO" id="GO:0035527">
    <property type="term" value="F:3-hydroxypropionate dehydrogenase (NADP+) activity"/>
    <property type="evidence" value="ECO:0007669"/>
    <property type="project" value="UniProtKB-EC"/>
</dbReference>
<comment type="caution">
    <text evidence="12">The sequence shown here is derived from an EMBL/GenBank/DDBJ whole genome shotgun (WGS) entry which is preliminary data.</text>
</comment>
<dbReference type="InterPro" id="IPR020904">
    <property type="entry name" value="Sc_DH/Rdtase_CS"/>
</dbReference>
<proteinExistence type="inferred from homology"/>
<sequence length="257" mass="28920">MRIAFVTGASSGLGRDFVLELAGKERGLEEIWVVARREHRLSELKRQCPVPLRIFPLDLTCEESLKKLKLQLDTHQPDIAVLINAAGYGRIGNYRDLSASDSLNMIDLNCKAAVAVTLLCLPFMHRGGRILEICSTAAFQPFPYLNLYAASKAFLYRYSRGLRRELFGRGILVTAVCPYWIKDTEFIANAKQSPGKHAIRHFPLASRSNQVAKWALLDSRLGLSVSTPGPICMIHRIAAKLLPSWVMMDLWEVLRRL</sequence>
<dbReference type="CDD" id="cd05233">
    <property type="entry name" value="SDR_c"/>
    <property type="match status" value="1"/>
</dbReference>
<evidence type="ECO:0000256" key="9">
    <source>
        <dbReference type="ARBA" id="ARBA00045650"/>
    </source>
</evidence>
<reference evidence="12" key="1">
    <citation type="submission" date="2020-10" db="EMBL/GenBank/DDBJ databases">
        <authorList>
            <person name="Gilroy R."/>
        </authorList>
    </citation>
    <scope>NUCLEOTIDE SEQUENCE</scope>
    <source>
        <strain evidence="12">ChiSjej3B21-11622</strain>
    </source>
</reference>
<reference evidence="12" key="2">
    <citation type="journal article" date="2021" name="PeerJ">
        <title>Extensive microbial diversity within the chicken gut microbiome revealed by metagenomics and culture.</title>
        <authorList>
            <person name="Gilroy R."/>
            <person name="Ravi A."/>
            <person name="Getino M."/>
            <person name="Pursley I."/>
            <person name="Horton D.L."/>
            <person name="Alikhan N.F."/>
            <person name="Baker D."/>
            <person name="Gharbi K."/>
            <person name="Hall N."/>
            <person name="Watson M."/>
            <person name="Adriaenssens E.M."/>
            <person name="Foster-Nyarko E."/>
            <person name="Jarju S."/>
            <person name="Secka A."/>
            <person name="Antonio M."/>
            <person name="Oren A."/>
            <person name="Chaudhuri R.R."/>
            <person name="La Ragione R."/>
            <person name="Hildebrand F."/>
            <person name="Pallen M.J."/>
        </authorList>
    </citation>
    <scope>NUCLEOTIDE SEQUENCE</scope>
    <source>
        <strain evidence="12">ChiSjej3B21-11622</strain>
    </source>
</reference>
<evidence type="ECO:0000313" key="12">
    <source>
        <dbReference type="EMBL" id="HIQ97909.1"/>
    </source>
</evidence>
<name>A0A9D1D3I8_9FIRM</name>
<dbReference type="EC" id="1.1.1.298" evidence="4"/>
<organism evidence="12 13">
    <name type="scientific">Candidatus Limivivens merdigallinarum</name>
    <dbReference type="NCBI Taxonomy" id="2840859"/>
    <lineage>
        <taxon>Bacteria</taxon>
        <taxon>Bacillati</taxon>
        <taxon>Bacillota</taxon>
        <taxon>Clostridia</taxon>
        <taxon>Lachnospirales</taxon>
        <taxon>Lachnospiraceae</taxon>
        <taxon>Lachnospiraceae incertae sedis</taxon>
        <taxon>Candidatus Limivivens</taxon>
    </lineage>
</organism>
<dbReference type="InterPro" id="IPR036291">
    <property type="entry name" value="NAD(P)-bd_dom_sf"/>
</dbReference>
<comment type="similarity">
    <text evidence="1 11">Belongs to the short-chain dehydrogenases/reductases (SDR) family.</text>
</comment>
<evidence type="ECO:0000256" key="8">
    <source>
        <dbReference type="ARBA" id="ARBA00044349"/>
    </source>
</evidence>
<dbReference type="PROSITE" id="PS00061">
    <property type="entry name" value="ADH_SHORT"/>
    <property type="match status" value="1"/>
</dbReference>
<evidence type="ECO:0000256" key="7">
    <source>
        <dbReference type="ARBA" id="ARBA00044271"/>
    </source>
</evidence>
<evidence type="ECO:0000256" key="1">
    <source>
        <dbReference type="ARBA" id="ARBA00006484"/>
    </source>
</evidence>
<evidence type="ECO:0000256" key="4">
    <source>
        <dbReference type="ARBA" id="ARBA00044050"/>
    </source>
</evidence>
<dbReference type="PANTHER" id="PTHR43086">
    <property type="entry name" value="VERY-LONG-CHAIN 3-OXOOACYL-COA REDUCTASE"/>
    <property type="match status" value="1"/>
</dbReference>
<dbReference type="Pfam" id="PF00106">
    <property type="entry name" value="adh_short"/>
    <property type="match status" value="1"/>
</dbReference>
<dbReference type="Proteomes" id="UP000886886">
    <property type="component" value="Unassembled WGS sequence"/>
</dbReference>
<dbReference type="EC" id="1.1.1.381" evidence="5"/>
<protein>
    <recommendedName>
        <fullName evidence="6">NADP-dependent 3-hydroxy acid dehydrogenase YdfG</fullName>
        <ecNumber evidence="4">1.1.1.298</ecNumber>
        <ecNumber evidence="5">1.1.1.381</ecNumber>
    </recommendedName>
    <alternativeName>
        <fullName evidence="8">L-allo-threonine dehydrogenase</fullName>
    </alternativeName>
    <alternativeName>
        <fullName evidence="7">Malonic semialdehyde reductase</fullName>
    </alternativeName>
</protein>
<evidence type="ECO:0000256" key="6">
    <source>
        <dbReference type="ARBA" id="ARBA00044065"/>
    </source>
</evidence>
<evidence type="ECO:0000256" key="11">
    <source>
        <dbReference type="RuleBase" id="RU000363"/>
    </source>
</evidence>